<organism evidence="6 7">
    <name type="scientific">Rhizoclosmatium globosum</name>
    <dbReference type="NCBI Taxonomy" id="329046"/>
    <lineage>
        <taxon>Eukaryota</taxon>
        <taxon>Fungi</taxon>
        <taxon>Fungi incertae sedis</taxon>
        <taxon>Chytridiomycota</taxon>
        <taxon>Chytridiomycota incertae sedis</taxon>
        <taxon>Chytridiomycetes</taxon>
        <taxon>Chytridiales</taxon>
        <taxon>Chytriomycetaceae</taxon>
        <taxon>Rhizoclosmatium</taxon>
    </lineage>
</organism>
<dbReference type="GO" id="GO:0016020">
    <property type="term" value="C:membrane"/>
    <property type="evidence" value="ECO:0007669"/>
    <property type="project" value="UniProtKB-SubCell"/>
</dbReference>
<feature type="transmembrane region" description="Helical" evidence="5">
    <location>
        <begin position="15"/>
        <end position="33"/>
    </location>
</feature>
<feature type="transmembrane region" description="Helical" evidence="5">
    <location>
        <begin position="156"/>
        <end position="174"/>
    </location>
</feature>
<keyword evidence="7" id="KW-1185">Reference proteome</keyword>
<reference evidence="6 7" key="1">
    <citation type="submission" date="2016-07" db="EMBL/GenBank/DDBJ databases">
        <title>Pervasive Adenine N6-methylation of Active Genes in Fungi.</title>
        <authorList>
            <consortium name="DOE Joint Genome Institute"/>
            <person name="Mondo S.J."/>
            <person name="Dannebaum R.O."/>
            <person name="Kuo R.C."/>
            <person name="Labutti K."/>
            <person name="Haridas S."/>
            <person name="Kuo A."/>
            <person name="Salamov A."/>
            <person name="Ahrendt S.R."/>
            <person name="Lipzen A."/>
            <person name="Sullivan W."/>
            <person name="Andreopoulos W.B."/>
            <person name="Clum A."/>
            <person name="Lindquist E."/>
            <person name="Daum C."/>
            <person name="Ramamoorthy G.K."/>
            <person name="Gryganskyi A."/>
            <person name="Culley D."/>
            <person name="Magnuson J.K."/>
            <person name="James T.Y."/>
            <person name="O'Malley M.A."/>
            <person name="Stajich J.E."/>
            <person name="Spatafora J.W."/>
            <person name="Visel A."/>
            <person name="Grigoriev I.V."/>
        </authorList>
    </citation>
    <scope>NUCLEOTIDE SEQUENCE [LARGE SCALE GENOMIC DNA]</scope>
    <source>
        <strain evidence="6 7">JEL800</strain>
    </source>
</reference>
<keyword evidence="3 5" id="KW-1133">Transmembrane helix</keyword>
<feature type="transmembrane region" description="Helical" evidence="5">
    <location>
        <begin position="65"/>
        <end position="84"/>
    </location>
</feature>
<dbReference type="STRING" id="329046.A0A1Y2CA02"/>
<feature type="transmembrane region" description="Helical" evidence="5">
    <location>
        <begin position="569"/>
        <end position="586"/>
    </location>
</feature>
<evidence type="ECO:0000256" key="4">
    <source>
        <dbReference type="ARBA" id="ARBA00023136"/>
    </source>
</evidence>
<dbReference type="Proteomes" id="UP000193642">
    <property type="component" value="Unassembled WGS sequence"/>
</dbReference>
<feature type="transmembrane region" description="Helical" evidence="5">
    <location>
        <begin position="517"/>
        <end position="538"/>
    </location>
</feature>
<evidence type="ECO:0000256" key="5">
    <source>
        <dbReference type="SAM" id="Phobius"/>
    </source>
</evidence>
<evidence type="ECO:0000313" key="6">
    <source>
        <dbReference type="EMBL" id="ORY43860.1"/>
    </source>
</evidence>
<dbReference type="EMBL" id="MCGO01000024">
    <property type="protein sequence ID" value="ORY43860.1"/>
    <property type="molecule type" value="Genomic_DNA"/>
</dbReference>
<dbReference type="InterPro" id="IPR052430">
    <property type="entry name" value="IVT-Associated"/>
</dbReference>
<keyword evidence="2 5" id="KW-0812">Transmembrane</keyword>
<feature type="transmembrane region" description="Helical" evidence="5">
    <location>
        <begin position="463"/>
        <end position="486"/>
    </location>
</feature>
<dbReference type="PANTHER" id="PTHR47804:SF3">
    <property type="entry name" value="PROTEIN BRE4"/>
    <property type="match status" value="1"/>
</dbReference>
<gene>
    <name evidence="6" type="ORF">BCR33DRAFT_766503</name>
</gene>
<accession>A0A1Y2CA02</accession>
<comment type="subcellular location">
    <subcellularLocation>
        <location evidence="1">Membrane</location>
        <topology evidence="1">Multi-pass membrane protein</topology>
    </subcellularLocation>
</comment>
<comment type="caution">
    <text evidence="6">The sequence shown here is derived from an EMBL/GenBank/DDBJ whole genome shotgun (WGS) entry which is preliminary data.</text>
</comment>
<feature type="transmembrane region" description="Helical" evidence="5">
    <location>
        <begin position="606"/>
        <end position="628"/>
    </location>
</feature>
<feature type="transmembrane region" description="Helical" evidence="5">
    <location>
        <begin position="90"/>
        <end position="108"/>
    </location>
</feature>
<evidence type="ECO:0000256" key="1">
    <source>
        <dbReference type="ARBA" id="ARBA00004141"/>
    </source>
</evidence>
<evidence type="ECO:0000256" key="3">
    <source>
        <dbReference type="ARBA" id="ARBA00022989"/>
    </source>
</evidence>
<evidence type="ECO:0000256" key="2">
    <source>
        <dbReference type="ARBA" id="ARBA00022692"/>
    </source>
</evidence>
<dbReference type="PANTHER" id="PTHR47804">
    <property type="entry name" value="60S RIBOSOMAL PROTEIN L19"/>
    <property type="match status" value="1"/>
</dbReference>
<proteinExistence type="predicted"/>
<keyword evidence="4 5" id="KW-0472">Membrane</keyword>
<evidence type="ECO:0000313" key="7">
    <source>
        <dbReference type="Proteomes" id="UP000193642"/>
    </source>
</evidence>
<feature type="transmembrane region" description="Helical" evidence="5">
    <location>
        <begin position="115"/>
        <end position="136"/>
    </location>
</feature>
<feature type="transmembrane region" description="Helical" evidence="5">
    <location>
        <begin position="544"/>
        <end position="562"/>
    </location>
</feature>
<dbReference type="AlphaFoldDB" id="A0A1Y2CA02"/>
<dbReference type="OrthoDB" id="68611at2759"/>
<protein>
    <submittedName>
        <fullName evidence="6">Uncharacterized protein</fullName>
    </submittedName>
</protein>
<sequence length="886" mass="98705">MSFLEAVTSRKTKDWLKALLAYVLTITFIFSPWNSWIQPRSFSNVVLIAVIQSPAKTVGNFLDSAFLLLIAMCISSAIFAFMQAVAGDSYAGLAVILFIVTYLFATLRTFNIARYFVFSLVGPLFAFSACTSLVGVSGKNTTNGAQFDENFLVSTIKSYLIGLAICTIINIFVFPDFAEPHINEQFLSVLENLKLLSGSILSSIEGSEIEDEEYAKGNAVRAELVAKIQQEFGLIDANISQASAEIVYSHFSIKDYNRILKNMKSVAAVLFSIQTTLSSAGAQRLLRSPVFAQEISDAMKGTWQNIRTSLGRMFTDIEAKLNCASSKRKRNHDMSEQELEEALLKSVQSSKDALVEFEQHNPAAFFPVFAVKSDIHEGVLTTEIREGWDKFLQVTFFILGAKELVKELTILHSELAGMGKHLKVRLHFRHFLPSEIFKRAPHHDPTMGPAITTRMKLSRFKDFFLSSSSIFGLKCAAALVCLQMILFNRPDIFKQWYLNGAVTSLLVAISPSMGQTYLGLPFQVFGSSLGALLGYAAIKACGKTSYGVVGFAVLVAIPGYYLQLKGPATFVLGLLMLMSFSTYVSVSNANSINPLFDSPELYLGKTIGTLTLTLSFAVVFSLILYPTLARRVLREKLAEAFIELNIFYRKILLATVNVPESVITIDEDDEIKECRNQILTKLLAIETLMVFAAAEPRLEAKFASEKYRAVLTSQYRLLDRMECLRMSGGGSPFDVDIRKMLNTGDIGKVRIEMQKAIRLLLYVFASTMLTKKRMPPALPQASKTRDRLGETFVLTLMQHFYGLHPSSDVLEGIVPHDKDGFLATLNTEKWMRLASFSVAAREVAYEMDNITPHMKSIFGEYPDIFIAEEKEGESKEAETNNEWLLS</sequence>
<name>A0A1Y2CA02_9FUNG</name>